<comment type="caution">
    <text evidence="12">The sequence shown here is derived from an EMBL/GenBank/DDBJ whole genome shotgun (WGS) entry which is preliminary data.</text>
</comment>
<dbReference type="PANTHER" id="PTHR10993:SF7">
    <property type="entry name" value="LIPOYLTRANSFERASE 2, MITOCHONDRIAL-RELATED"/>
    <property type="match status" value="1"/>
</dbReference>
<dbReference type="PANTHER" id="PTHR10993">
    <property type="entry name" value="OCTANOYLTRANSFERASE"/>
    <property type="match status" value="1"/>
</dbReference>
<dbReference type="InterPro" id="IPR045864">
    <property type="entry name" value="aa-tRNA-synth_II/BPL/LPL"/>
</dbReference>
<dbReference type="NCBIfam" id="NF010922">
    <property type="entry name" value="PRK14342.1"/>
    <property type="match status" value="1"/>
</dbReference>
<dbReference type="FunFam" id="3.30.930.10:FF:000020">
    <property type="entry name" value="Octanoyltransferase"/>
    <property type="match status" value="1"/>
</dbReference>
<dbReference type="GO" id="GO:0005737">
    <property type="term" value="C:cytoplasm"/>
    <property type="evidence" value="ECO:0007669"/>
    <property type="project" value="UniProtKB-SubCell"/>
</dbReference>
<dbReference type="Pfam" id="PF21948">
    <property type="entry name" value="LplA-B_cat"/>
    <property type="match status" value="1"/>
</dbReference>
<comment type="subcellular location">
    <subcellularLocation>
        <location evidence="6">Cytoplasm</location>
    </subcellularLocation>
</comment>
<comment type="catalytic activity">
    <reaction evidence="6 7">
        <text>octanoyl-[ACP] + L-lysyl-[protein] = N(6)-octanoyl-L-lysyl-[protein] + holo-[ACP] + H(+)</text>
        <dbReference type="Rhea" id="RHEA:17665"/>
        <dbReference type="Rhea" id="RHEA-COMP:9636"/>
        <dbReference type="Rhea" id="RHEA-COMP:9685"/>
        <dbReference type="Rhea" id="RHEA-COMP:9752"/>
        <dbReference type="Rhea" id="RHEA-COMP:9928"/>
        <dbReference type="ChEBI" id="CHEBI:15378"/>
        <dbReference type="ChEBI" id="CHEBI:29969"/>
        <dbReference type="ChEBI" id="CHEBI:64479"/>
        <dbReference type="ChEBI" id="CHEBI:78463"/>
        <dbReference type="ChEBI" id="CHEBI:78809"/>
        <dbReference type="EC" id="2.3.1.181"/>
    </reaction>
</comment>
<evidence type="ECO:0000256" key="5">
    <source>
        <dbReference type="ARBA" id="ARBA00024732"/>
    </source>
</evidence>
<dbReference type="CDD" id="cd16444">
    <property type="entry name" value="LipB"/>
    <property type="match status" value="1"/>
</dbReference>
<evidence type="ECO:0000256" key="3">
    <source>
        <dbReference type="ARBA" id="ARBA00022679"/>
    </source>
</evidence>
<dbReference type="HAMAP" id="MF_00013">
    <property type="entry name" value="LipB"/>
    <property type="match status" value="1"/>
</dbReference>
<name>A0A8H9M932_9BURK</name>
<dbReference type="Proteomes" id="UP000608923">
    <property type="component" value="Unassembled WGS sequence"/>
</dbReference>
<feature type="binding site" evidence="6 9">
    <location>
        <begin position="73"/>
        <end position="80"/>
    </location>
    <ligand>
        <name>substrate</name>
    </ligand>
</feature>
<feature type="site" description="Lowers pKa of active site Cys" evidence="6 10">
    <location>
        <position position="145"/>
    </location>
</feature>
<evidence type="ECO:0000256" key="1">
    <source>
        <dbReference type="ARBA" id="ARBA00004821"/>
    </source>
</evidence>
<dbReference type="PIRSF" id="PIRSF016262">
    <property type="entry name" value="LPLase"/>
    <property type="match status" value="1"/>
</dbReference>
<comment type="similarity">
    <text evidence="6 7">Belongs to the LipB family.</text>
</comment>
<comment type="pathway">
    <text evidence="1 6 7">Protein modification; protein lipoylation via endogenous pathway; protein N(6)-(lipoyl)lysine from octanoyl-[acyl-carrier-protein]: step 1/2.</text>
</comment>
<evidence type="ECO:0000256" key="10">
    <source>
        <dbReference type="PIRSR" id="PIRSR016262-3"/>
    </source>
</evidence>
<sequence>MFMSDSVRIQWFERPSAYEPIWQAMRDFTEQRGPDTPDEIWLVEHRPVYTQGQAGKPEHLLNPGGIPVVQTDRGGQITYHGPGQLMVYCLFDLRRLGLYVKEYVRLLEEAVISCLTHFGVEGACCKPGAPGVYVPQEMAGQELAKISALGIKIRNGRSYHGLALNLDMDLSPFNGINPCGYEGLQTTDMRSQGVVVAMDEAAQYLCTYLSRALAQRSQLVAA</sequence>
<reference evidence="13" key="1">
    <citation type="journal article" date="2019" name="Int. J. Syst. Evol. Microbiol.">
        <title>The Global Catalogue of Microorganisms (GCM) 10K type strain sequencing project: providing services to taxonomists for standard genome sequencing and annotation.</title>
        <authorList>
            <consortium name="The Broad Institute Genomics Platform"/>
            <consortium name="The Broad Institute Genome Sequencing Center for Infectious Disease"/>
            <person name="Wu L."/>
            <person name="Ma J."/>
        </authorList>
    </citation>
    <scope>NUCLEOTIDE SEQUENCE [LARGE SCALE GENOMIC DNA]</scope>
    <source>
        <strain evidence="13">KCTC 42083</strain>
    </source>
</reference>
<comment type="miscellaneous">
    <text evidence="6">In the reaction, the free carboxyl group of octanoic acid is attached via an amide linkage to the epsilon-amino group of a specific lysine residue of lipoyl domains of lipoate-dependent enzymes.</text>
</comment>
<keyword evidence="3 6" id="KW-0808">Transferase</keyword>
<evidence type="ECO:0000256" key="6">
    <source>
        <dbReference type="HAMAP-Rule" id="MF_00013"/>
    </source>
</evidence>
<protein>
    <recommendedName>
        <fullName evidence="6 7">Octanoyltransferase</fullName>
        <ecNumber evidence="6 7">2.3.1.181</ecNumber>
    </recommendedName>
    <alternativeName>
        <fullName evidence="6">Lipoate-protein ligase B</fullName>
    </alternativeName>
    <alternativeName>
        <fullName evidence="6">Lipoyl/octanoyl transferase</fullName>
    </alternativeName>
    <alternativeName>
        <fullName evidence="6">Octanoyl-[acyl-carrier-protein]-protein N-octanoyltransferase</fullName>
    </alternativeName>
</protein>
<dbReference type="InterPro" id="IPR000544">
    <property type="entry name" value="Octanoyltransferase"/>
</dbReference>
<keyword evidence="2 6" id="KW-0963">Cytoplasm</keyword>
<dbReference type="PROSITE" id="PS51733">
    <property type="entry name" value="BPL_LPL_CATALYTIC"/>
    <property type="match status" value="1"/>
</dbReference>
<dbReference type="InterPro" id="IPR020605">
    <property type="entry name" value="Octanoyltransferase_CS"/>
</dbReference>
<feature type="binding site" evidence="6 9">
    <location>
        <begin position="161"/>
        <end position="163"/>
    </location>
    <ligand>
        <name>substrate</name>
    </ligand>
</feature>
<feature type="domain" description="BPL/LPL catalytic" evidence="11">
    <location>
        <begin position="34"/>
        <end position="217"/>
    </location>
</feature>
<evidence type="ECO:0000256" key="2">
    <source>
        <dbReference type="ARBA" id="ARBA00022490"/>
    </source>
</evidence>
<dbReference type="AlphaFoldDB" id="A0A8H9M932"/>
<evidence type="ECO:0000256" key="8">
    <source>
        <dbReference type="PIRSR" id="PIRSR016262-1"/>
    </source>
</evidence>
<dbReference type="EC" id="2.3.1.181" evidence="6 7"/>
<dbReference type="UniPathway" id="UPA00538">
    <property type="reaction ID" value="UER00592"/>
</dbReference>
<dbReference type="Gene3D" id="3.30.930.10">
    <property type="entry name" value="Bira Bifunctional Protein, Domain 2"/>
    <property type="match status" value="1"/>
</dbReference>
<dbReference type="EMBL" id="BMZN01000005">
    <property type="protein sequence ID" value="GHC58090.1"/>
    <property type="molecule type" value="Genomic_DNA"/>
</dbReference>
<keyword evidence="13" id="KW-1185">Reference proteome</keyword>
<accession>A0A8H9M932</accession>
<dbReference type="SUPFAM" id="SSF55681">
    <property type="entry name" value="Class II aaRS and biotin synthetases"/>
    <property type="match status" value="1"/>
</dbReference>
<dbReference type="PROSITE" id="PS01313">
    <property type="entry name" value="LIPB"/>
    <property type="match status" value="1"/>
</dbReference>
<gene>
    <name evidence="6 12" type="primary">lipB</name>
    <name evidence="12" type="ORF">GCM10010096_34200</name>
</gene>
<feature type="active site" description="Acyl-thioester intermediate" evidence="6 8">
    <location>
        <position position="179"/>
    </location>
</feature>
<evidence type="ECO:0000256" key="9">
    <source>
        <dbReference type="PIRSR" id="PIRSR016262-2"/>
    </source>
</evidence>
<evidence type="ECO:0000259" key="11">
    <source>
        <dbReference type="PROSITE" id="PS51733"/>
    </source>
</evidence>
<dbReference type="GO" id="GO:0009249">
    <property type="term" value="P:protein lipoylation"/>
    <property type="evidence" value="ECO:0007669"/>
    <property type="project" value="InterPro"/>
</dbReference>
<proteinExistence type="inferred from homology"/>
<comment type="function">
    <text evidence="5 6 7">Catalyzes the transfer of endogenously produced octanoic acid from octanoyl-acyl-carrier-protein onto the lipoyl domains of lipoate-dependent enzymes. Lipoyl-ACP can also act as a substrate although octanoyl-ACP is likely to be the physiological substrate.</text>
</comment>
<dbReference type="InterPro" id="IPR004143">
    <property type="entry name" value="BPL_LPL_catalytic"/>
</dbReference>
<dbReference type="NCBIfam" id="TIGR00214">
    <property type="entry name" value="lipB"/>
    <property type="match status" value="1"/>
</dbReference>
<keyword evidence="4 6" id="KW-0012">Acyltransferase</keyword>
<feature type="binding site" evidence="6 9">
    <location>
        <begin position="148"/>
        <end position="150"/>
    </location>
    <ligand>
        <name>substrate</name>
    </ligand>
</feature>
<evidence type="ECO:0000313" key="13">
    <source>
        <dbReference type="Proteomes" id="UP000608923"/>
    </source>
</evidence>
<dbReference type="GO" id="GO:0033819">
    <property type="term" value="F:lipoyl(octanoyl) transferase activity"/>
    <property type="evidence" value="ECO:0007669"/>
    <property type="project" value="UniProtKB-EC"/>
</dbReference>
<organism evidence="12 13">
    <name type="scientific">Alcaligenes pakistanensis</name>
    <dbReference type="NCBI Taxonomy" id="1482717"/>
    <lineage>
        <taxon>Bacteria</taxon>
        <taxon>Pseudomonadati</taxon>
        <taxon>Pseudomonadota</taxon>
        <taxon>Betaproteobacteria</taxon>
        <taxon>Burkholderiales</taxon>
        <taxon>Alcaligenaceae</taxon>
        <taxon>Alcaligenes</taxon>
    </lineage>
</organism>
<evidence type="ECO:0000313" key="12">
    <source>
        <dbReference type="EMBL" id="GHC58090.1"/>
    </source>
</evidence>
<evidence type="ECO:0000256" key="4">
    <source>
        <dbReference type="ARBA" id="ARBA00023315"/>
    </source>
</evidence>
<evidence type="ECO:0000256" key="7">
    <source>
        <dbReference type="PIRNR" id="PIRNR016262"/>
    </source>
</evidence>